<accession>A0A977NLI3</accession>
<evidence type="ECO:0000313" key="2">
    <source>
        <dbReference type="EMBL" id="UVS68824.1"/>
    </source>
</evidence>
<dbReference type="Proteomes" id="UP001059771">
    <property type="component" value="Chromosome"/>
</dbReference>
<reference evidence="2" key="1">
    <citation type="submission" date="2022-08" db="EMBL/GenBank/DDBJ databases">
        <title>Dynamic responses of ammonia-oxidizing microbial communities induced by reactive oxygen species (ROS) in fluctuating redox aquifers.</title>
        <authorList>
            <person name="Wang P."/>
            <person name="Wang H."/>
        </authorList>
    </citation>
    <scope>NUCLEOTIDE SEQUENCE</scope>
    <source>
        <strain evidence="2">PLX03</strain>
    </source>
</reference>
<evidence type="ECO:0000256" key="1">
    <source>
        <dbReference type="SAM" id="MobiDB-lite"/>
    </source>
</evidence>
<sequence>MHIPGFIMRIMKMVCITGEIPTSYATRVEHYCIDAKQDIKDFVGNAVKAYIDTIAPAKFPTGNTAASAVIEQESSKIASLPPAPEDQNNQDQEVEAAAQKVACEHCGKKNVWSRGTRRGKHRYQCNDCGKYFSV</sequence>
<dbReference type="GeneID" id="74687816"/>
<dbReference type="AlphaFoldDB" id="A0A977NLI3"/>
<gene>
    <name evidence="2" type="ORF">NWT39_13065</name>
</gene>
<dbReference type="RefSeq" id="WP_158435236.1">
    <property type="nucleotide sequence ID" value="NZ_CP103305.1"/>
</dbReference>
<protein>
    <submittedName>
        <fullName evidence="2">Uncharacterized protein</fullName>
    </submittedName>
</protein>
<name>A0A977NLI3_9ARCH</name>
<organism evidence="2">
    <name type="scientific">Nitrososphaera viennensis</name>
    <dbReference type="NCBI Taxonomy" id="1034015"/>
    <lineage>
        <taxon>Archaea</taxon>
        <taxon>Nitrososphaerota</taxon>
        <taxon>Nitrososphaeria</taxon>
        <taxon>Nitrososphaerales</taxon>
        <taxon>Nitrososphaeraceae</taxon>
        <taxon>Nitrososphaera</taxon>
    </lineage>
</organism>
<feature type="region of interest" description="Disordered" evidence="1">
    <location>
        <begin position="73"/>
        <end position="94"/>
    </location>
</feature>
<proteinExistence type="predicted"/>
<dbReference type="EMBL" id="CP103305">
    <property type="protein sequence ID" value="UVS68824.1"/>
    <property type="molecule type" value="Genomic_DNA"/>
</dbReference>